<reference evidence="2" key="1">
    <citation type="submission" date="2023-06" db="EMBL/GenBank/DDBJ databases">
        <authorList>
            <person name="Kurt Z."/>
        </authorList>
    </citation>
    <scope>NUCLEOTIDE SEQUENCE</scope>
</reference>
<reference evidence="3 4" key="2">
    <citation type="submission" date="2024-07" db="EMBL/GenBank/DDBJ databases">
        <authorList>
            <person name="Akdeniz Z."/>
        </authorList>
    </citation>
    <scope>NUCLEOTIDE SEQUENCE [LARGE SCALE GENOMIC DNA]</scope>
</reference>
<evidence type="ECO:0000313" key="4">
    <source>
        <dbReference type="Proteomes" id="UP001642409"/>
    </source>
</evidence>
<evidence type="ECO:0000256" key="1">
    <source>
        <dbReference type="SAM" id="Phobius"/>
    </source>
</evidence>
<gene>
    <name evidence="3" type="ORF">HINF_LOCUS56771</name>
    <name evidence="2" type="ORF">HINF_LOCUS65088</name>
</gene>
<proteinExistence type="predicted"/>
<sequence>MKDSQTPINVYNNPYSGRIMAYLSIFCILSGVALMITSSFIVQMYIFGYMIGGCILSLGSVLAGFSIQQCISVQSVKYIMIPCCVSEAERKRLEELAKARTPMLGVIGITPMNQQQMQKMICQQQIGTYQYAQPVIVQSSPQTLSNSAITAPTIPEISPVM</sequence>
<keyword evidence="1" id="KW-0472">Membrane</keyword>
<evidence type="ECO:0000313" key="2">
    <source>
        <dbReference type="EMBL" id="CAI9977443.1"/>
    </source>
</evidence>
<dbReference type="Proteomes" id="UP001642409">
    <property type="component" value="Unassembled WGS sequence"/>
</dbReference>
<keyword evidence="1" id="KW-0812">Transmembrane</keyword>
<keyword evidence="1" id="KW-1133">Transmembrane helix</keyword>
<dbReference type="EMBL" id="CAXDID020000309">
    <property type="protein sequence ID" value="CAL6074544.1"/>
    <property type="molecule type" value="Genomic_DNA"/>
</dbReference>
<name>A0AA86VTJ6_9EUKA</name>
<feature type="transmembrane region" description="Helical" evidence="1">
    <location>
        <begin position="47"/>
        <end position="67"/>
    </location>
</feature>
<evidence type="ECO:0000313" key="3">
    <source>
        <dbReference type="EMBL" id="CAL6074544.1"/>
    </source>
</evidence>
<dbReference type="EMBL" id="CATOUU010001178">
    <property type="protein sequence ID" value="CAI9977443.1"/>
    <property type="molecule type" value="Genomic_DNA"/>
</dbReference>
<comment type="caution">
    <text evidence="2">The sequence shown here is derived from an EMBL/GenBank/DDBJ whole genome shotgun (WGS) entry which is preliminary data.</text>
</comment>
<protein>
    <submittedName>
        <fullName evidence="3">Hypothetical_protein</fullName>
    </submittedName>
</protein>
<accession>A0AA86VTJ6</accession>
<keyword evidence="4" id="KW-1185">Reference proteome</keyword>
<dbReference type="AlphaFoldDB" id="A0AA86VTJ6"/>
<feature type="transmembrane region" description="Helical" evidence="1">
    <location>
        <begin position="21"/>
        <end position="41"/>
    </location>
</feature>
<organism evidence="2">
    <name type="scientific">Hexamita inflata</name>
    <dbReference type="NCBI Taxonomy" id="28002"/>
    <lineage>
        <taxon>Eukaryota</taxon>
        <taxon>Metamonada</taxon>
        <taxon>Diplomonadida</taxon>
        <taxon>Hexamitidae</taxon>
        <taxon>Hexamitinae</taxon>
        <taxon>Hexamita</taxon>
    </lineage>
</organism>